<reference evidence="3 4" key="1">
    <citation type="journal article" date="2019" name="New Phytol.">
        <title>Comparative genomics reveals unique wood-decay strategies and fruiting body development in the Schizophyllaceae.</title>
        <authorList>
            <person name="Almasi E."/>
            <person name="Sahu N."/>
            <person name="Krizsan K."/>
            <person name="Balint B."/>
            <person name="Kovacs G.M."/>
            <person name="Kiss B."/>
            <person name="Cseklye J."/>
            <person name="Drula E."/>
            <person name="Henrissat B."/>
            <person name="Nagy I."/>
            <person name="Chovatia M."/>
            <person name="Adam C."/>
            <person name="LaButti K."/>
            <person name="Lipzen A."/>
            <person name="Riley R."/>
            <person name="Grigoriev I.V."/>
            <person name="Nagy L.G."/>
        </authorList>
    </citation>
    <scope>NUCLEOTIDE SEQUENCE [LARGE SCALE GENOMIC DNA]</scope>
    <source>
        <strain evidence="3 4">NL-1724</strain>
    </source>
</reference>
<feature type="transmembrane region" description="Helical" evidence="2">
    <location>
        <begin position="167"/>
        <end position="188"/>
    </location>
</feature>
<feature type="transmembrane region" description="Helical" evidence="2">
    <location>
        <begin position="20"/>
        <end position="40"/>
    </location>
</feature>
<feature type="transmembrane region" description="Helical" evidence="2">
    <location>
        <begin position="95"/>
        <end position="113"/>
    </location>
</feature>
<keyword evidence="2" id="KW-1133">Transmembrane helix</keyword>
<dbReference type="EMBL" id="VDMD01000002">
    <property type="protein sequence ID" value="TRM68372.1"/>
    <property type="molecule type" value="Genomic_DNA"/>
</dbReference>
<evidence type="ECO:0000313" key="3">
    <source>
        <dbReference type="EMBL" id="TRM68372.1"/>
    </source>
</evidence>
<dbReference type="AlphaFoldDB" id="A0A550CUA0"/>
<organism evidence="3 4">
    <name type="scientific">Schizophyllum amplum</name>
    <dbReference type="NCBI Taxonomy" id="97359"/>
    <lineage>
        <taxon>Eukaryota</taxon>
        <taxon>Fungi</taxon>
        <taxon>Dikarya</taxon>
        <taxon>Basidiomycota</taxon>
        <taxon>Agaricomycotina</taxon>
        <taxon>Agaricomycetes</taxon>
        <taxon>Agaricomycetidae</taxon>
        <taxon>Agaricales</taxon>
        <taxon>Schizophyllaceae</taxon>
        <taxon>Schizophyllum</taxon>
    </lineage>
</organism>
<feature type="compositionally biased region" description="Polar residues" evidence="1">
    <location>
        <begin position="354"/>
        <end position="364"/>
    </location>
</feature>
<comment type="caution">
    <text evidence="3">The sequence shown here is derived from an EMBL/GenBank/DDBJ whole genome shotgun (WGS) entry which is preliminary data.</text>
</comment>
<feature type="compositionally biased region" description="Polar residues" evidence="1">
    <location>
        <begin position="318"/>
        <end position="335"/>
    </location>
</feature>
<gene>
    <name evidence="3" type="ORF">BD626DRAFT_565214</name>
</gene>
<keyword evidence="2" id="KW-0472">Membrane</keyword>
<evidence type="ECO:0000313" key="4">
    <source>
        <dbReference type="Proteomes" id="UP000320762"/>
    </source>
</evidence>
<feature type="transmembrane region" description="Helical" evidence="2">
    <location>
        <begin position="61"/>
        <end position="83"/>
    </location>
</feature>
<keyword evidence="2" id="KW-0812">Transmembrane</keyword>
<feature type="transmembrane region" description="Helical" evidence="2">
    <location>
        <begin position="209"/>
        <end position="228"/>
    </location>
</feature>
<protein>
    <submittedName>
        <fullName evidence="3">Uncharacterized protein</fullName>
    </submittedName>
</protein>
<evidence type="ECO:0000256" key="1">
    <source>
        <dbReference type="SAM" id="MobiDB-lite"/>
    </source>
</evidence>
<feature type="region of interest" description="Disordered" evidence="1">
    <location>
        <begin position="314"/>
        <end position="370"/>
    </location>
</feature>
<accession>A0A550CUA0</accession>
<name>A0A550CUA0_9AGAR</name>
<proteinExistence type="predicted"/>
<evidence type="ECO:0000256" key="2">
    <source>
        <dbReference type="SAM" id="Phobius"/>
    </source>
</evidence>
<keyword evidence="4" id="KW-1185">Reference proteome</keyword>
<dbReference type="OrthoDB" id="3197626at2759"/>
<feature type="transmembrane region" description="Helical" evidence="2">
    <location>
        <begin position="125"/>
        <end position="147"/>
    </location>
</feature>
<dbReference type="Proteomes" id="UP000320762">
    <property type="component" value="Unassembled WGS sequence"/>
</dbReference>
<sequence length="370" mass="41435">MVNWSDPQELARDTDVFDKLIFALFGINVWEIFTTWDFEWSLLTGRRKFRWPLQVMNTGPVFFFLSRYCIILSFIGLVVSMSVRSEVNCKGLYTFNSWAGNMTLLSSSTSLMLRTIALWERKLSIMVFLGVLCLAHWAILWRGMFIVEAAWDEPSGSCIVTQTNPGLLNVTFFYTIAFDFTVLIFTFVALTHKHSARTDLWKLLFQDGLVYFLLTFSANCIPAVLNVLDLNSPMNVIGTIPAACISSILACRCVMRLLEFHTTDVYVHTMSGLESIPGGRASVTPYVQTKSQAYSINRPAEVVITTEHYSMAEFASPSRGTSPNEAPPYQASSIDLNKMRSRSRADDLEMSIGSLESSSASTRKASAGDV</sequence>